<dbReference type="PANTHER" id="PTHR35706:SF1">
    <property type="entry name" value="EMBRYOGENESIS-LIKE PROTEIN"/>
    <property type="match status" value="1"/>
</dbReference>
<evidence type="ECO:0000313" key="1">
    <source>
        <dbReference type="EMBL" id="OBZ87862.1"/>
    </source>
</evidence>
<dbReference type="OrthoDB" id="273230at2759"/>
<dbReference type="InParanoid" id="A0A1C7NFI4"/>
<protein>
    <recommendedName>
        <fullName evidence="3">Tubulin-specific chaperone A</fullName>
    </recommendedName>
</protein>
<gene>
    <name evidence="1" type="ORF">A0J61_04083</name>
</gene>
<proteinExistence type="predicted"/>
<sequence length="124" mass="14139">MNRFVNLSLFTSKALTRRVCVPYQVCFYSSADSRAQMEANMNKIEELFSAAKDELEYADESQGTTYYEEDRSTAKKAVDDVLIAYDNFLQDLPSEEMKQEVSTKVGMKIKELKATFEALPEVGH</sequence>
<dbReference type="EMBL" id="LUGH01000192">
    <property type="protein sequence ID" value="OBZ87862.1"/>
    <property type="molecule type" value="Genomic_DNA"/>
</dbReference>
<reference evidence="1 2" key="1">
    <citation type="submission" date="2016-03" db="EMBL/GenBank/DDBJ databases">
        <title>Choanephora cucurbitarum.</title>
        <authorList>
            <person name="Min B."/>
            <person name="Park H."/>
            <person name="Park J.-H."/>
            <person name="Shin H.-D."/>
            <person name="Choi I.-G."/>
        </authorList>
    </citation>
    <scope>NUCLEOTIDE SEQUENCE [LARGE SCALE GENOMIC DNA]</scope>
    <source>
        <strain evidence="1 2">KUS-F28377</strain>
    </source>
</reference>
<evidence type="ECO:0000313" key="2">
    <source>
        <dbReference type="Proteomes" id="UP000093000"/>
    </source>
</evidence>
<dbReference type="PANTHER" id="PTHR35706">
    <property type="entry name" value="F14O23.11 PROTEIN"/>
    <property type="match status" value="1"/>
</dbReference>
<dbReference type="InterPro" id="IPR053325">
    <property type="entry name" value="H3-Acetyl_Activator"/>
</dbReference>
<comment type="caution">
    <text evidence="1">The sequence shown here is derived from an EMBL/GenBank/DDBJ whole genome shotgun (WGS) entry which is preliminary data.</text>
</comment>
<dbReference type="AlphaFoldDB" id="A0A1C7NFI4"/>
<keyword evidence="2" id="KW-1185">Reference proteome</keyword>
<name>A0A1C7NFI4_9FUNG</name>
<organism evidence="1 2">
    <name type="scientific">Choanephora cucurbitarum</name>
    <dbReference type="NCBI Taxonomy" id="101091"/>
    <lineage>
        <taxon>Eukaryota</taxon>
        <taxon>Fungi</taxon>
        <taxon>Fungi incertae sedis</taxon>
        <taxon>Mucoromycota</taxon>
        <taxon>Mucoromycotina</taxon>
        <taxon>Mucoromycetes</taxon>
        <taxon>Mucorales</taxon>
        <taxon>Mucorineae</taxon>
        <taxon>Choanephoraceae</taxon>
        <taxon>Choanephoroideae</taxon>
        <taxon>Choanephora</taxon>
    </lineage>
</organism>
<evidence type="ECO:0008006" key="3">
    <source>
        <dbReference type="Google" id="ProtNLM"/>
    </source>
</evidence>
<dbReference type="Proteomes" id="UP000093000">
    <property type="component" value="Unassembled WGS sequence"/>
</dbReference>
<accession>A0A1C7NFI4</accession>